<proteinExistence type="predicted"/>
<dbReference type="RefSeq" id="WP_140602348.1">
    <property type="nucleotide sequence ID" value="NZ_SAWY01000009.1"/>
</dbReference>
<feature type="transmembrane region" description="Helical" evidence="1">
    <location>
        <begin position="48"/>
        <end position="69"/>
    </location>
</feature>
<protein>
    <submittedName>
        <fullName evidence="3">Acyltransferase</fullName>
    </submittedName>
</protein>
<dbReference type="InterPro" id="IPR050879">
    <property type="entry name" value="Acyltransferase_3"/>
</dbReference>
<evidence type="ECO:0000313" key="3">
    <source>
        <dbReference type="EMBL" id="TPH17067.1"/>
    </source>
</evidence>
<keyword evidence="1" id="KW-1133">Transmembrane helix</keyword>
<keyword evidence="3" id="KW-0012">Acyltransferase</keyword>
<name>A0A502L9Z0_9GAMM</name>
<feature type="transmembrane region" description="Helical" evidence="1">
    <location>
        <begin position="195"/>
        <end position="213"/>
    </location>
</feature>
<keyword evidence="3" id="KW-0808">Transferase</keyword>
<dbReference type="GO" id="GO:0000271">
    <property type="term" value="P:polysaccharide biosynthetic process"/>
    <property type="evidence" value="ECO:0007669"/>
    <property type="project" value="TreeGrafter"/>
</dbReference>
<keyword evidence="4" id="KW-1185">Reference proteome</keyword>
<feature type="transmembrane region" description="Helical" evidence="1">
    <location>
        <begin position="255"/>
        <end position="275"/>
    </location>
</feature>
<reference evidence="3 4" key="1">
    <citation type="submission" date="2019-01" db="EMBL/GenBank/DDBJ databases">
        <title>Litorilituus lipolytica sp. nov., isolated from intertidal sand of the Yellow Sea in China.</title>
        <authorList>
            <person name="Liu A."/>
        </authorList>
    </citation>
    <scope>NUCLEOTIDE SEQUENCE [LARGE SCALE GENOMIC DNA]</scope>
    <source>
        <strain evidence="3 4">RZ04</strain>
    </source>
</reference>
<dbReference type="InterPro" id="IPR002656">
    <property type="entry name" value="Acyl_transf_3_dom"/>
</dbReference>
<dbReference type="GO" id="GO:0016747">
    <property type="term" value="F:acyltransferase activity, transferring groups other than amino-acyl groups"/>
    <property type="evidence" value="ECO:0007669"/>
    <property type="project" value="InterPro"/>
</dbReference>
<gene>
    <name evidence="3" type="ORF">EPA86_05125</name>
</gene>
<keyword evidence="1" id="KW-0472">Membrane</keyword>
<evidence type="ECO:0000259" key="2">
    <source>
        <dbReference type="Pfam" id="PF01757"/>
    </source>
</evidence>
<feature type="transmembrane region" description="Helical" evidence="1">
    <location>
        <begin position="90"/>
        <end position="109"/>
    </location>
</feature>
<sequence>MKVNRFDSLDALRGLAALLVVWQHSSESFNNLAGSGFYLADIAWQIDFGRIGVVCFFLISGFVIPTSFYSTNTVTVWTFALRRFFRLYPIYWSSILLAVALGTLANNSYSHFTILANSTMLQSFFRESHILGLYWTLQIELIFYCFAALLFKFSLLKNIKVLTALVLTGTIIFMFLQLATTVLHEEISVSKEFQLIPYMLSIMFLGAIYRAFYDHKLQKIQCNRYTVLATLVCFSLPALILVLEVIGLSVNDRSIQFGLSHLLALTIFLLGLSVIDKVPSIIVYLGAISYSLYLFHPIIIKGVTITINSSFGGVLKGEHLGGYMIGVLLGTILLSVITYHGIEKPSNKLGYKITSSKVK</sequence>
<feature type="transmembrane region" description="Helical" evidence="1">
    <location>
        <begin position="320"/>
        <end position="342"/>
    </location>
</feature>
<dbReference type="AlphaFoldDB" id="A0A502L9Z0"/>
<feature type="transmembrane region" description="Helical" evidence="1">
    <location>
        <begin position="282"/>
        <end position="300"/>
    </location>
</feature>
<feature type="transmembrane region" description="Helical" evidence="1">
    <location>
        <begin position="225"/>
        <end position="249"/>
    </location>
</feature>
<dbReference type="EMBL" id="SAWY01000009">
    <property type="protein sequence ID" value="TPH17067.1"/>
    <property type="molecule type" value="Genomic_DNA"/>
</dbReference>
<organism evidence="3 4">
    <name type="scientific">Litorilituus lipolyticus</name>
    <dbReference type="NCBI Taxonomy" id="2491017"/>
    <lineage>
        <taxon>Bacteria</taxon>
        <taxon>Pseudomonadati</taxon>
        <taxon>Pseudomonadota</taxon>
        <taxon>Gammaproteobacteria</taxon>
        <taxon>Alteromonadales</taxon>
        <taxon>Colwelliaceae</taxon>
        <taxon>Litorilituus</taxon>
    </lineage>
</organism>
<dbReference type="PANTHER" id="PTHR23028:SF53">
    <property type="entry name" value="ACYL_TRANSF_3 DOMAIN-CONTAINING PROTEIN"/>
    <property type="match status" value="1"/>
</dbReference>
<feature type="domain" description="Acyltransferase 3" evidence="2">
    <location>
        <begin position="7"/>
        <end position="339"/>
    </location>
</feature>
<accession>A0A502L9Z0</accession>
<dbReference type="PANTHER" id="PTHR23028">
    <property type="entry name" value="ACETYLTRANSFERASE"/>
    <property type="match status" value="1"/>
</dbReference>
<keyword evidence="1" id="KW-0812">Transmembrane</keyword>
<dbReference type="OrthoDB" id="9767863at2"/>
<feature type="transmembrane region" description="Helical" evidence="1">
    <location>
        <begin position="129"/>
        <end position="150"/>
    </location>
</feature>
<dbReference type="Proteomes" id="UP000315303">
    <property type="component" value="Unassembled WGS sequence"/>
</dbReference>
<feature type="transmembrane region" description="Helical" evidence="1">
    <location>
        <begin position="162"/>
        <end position="183"/>
    </location>
</feature>
<dbReference type="Pfam" id="PF01757">
    <property type="entry name" value="Acyl_transf_3"/>
    <property type="match status" value="1"/>
</dbReference>
<evidence type="ECO:0000313" key="4">
    <source>
        <dbReference type="Proteomes" id="UP000315303"/>
    </source>
</evidence>
<evidence type="ECO:0000256" key="1">
    <source>
        <dbReference type="SAM" id="Phobius"/>
    </source>
</evidence>
<dbReference type="GO" id="GO:0016020">
    <property type="term" value="C:membrane"/>
    <property type="evidence" value="ECO:0007669"/>
    <property type="project" value="TreeGrafter"/>
</dbReference>
<comment type="caution">
    <text evidence="3">The sequence shown here is derived from an EMBL/GenBank/DDBJ whole genome shotgun (WGS) entry which is preliminary data.</text>
</comment>